<dbReference type="PROSITE" id="PS00615">
    <property type="entry name" value="C_TYPE_LECTIN_1"/>
    <property type="match status" value="1"/>
</dbReference>
<dbReference type="PROSITE" id="PS50041">
    <property type="entry name" value="C_TYPE_LECTIN_2"/>
    <property type="match status" value="1"/>
</dbReference>
<dbReference type="SUPFAM" id="SSF56436">
    <property type="entry name" value="C-type lectin-like"/>
    <property type="match status" value="1"/>
</dbReference>
<name>E4X6J6_OIKDI</name>
<sequence length="550" mass="61579">MIARYFYGEMKINSTQKKISLLNLSKASRADGKKPNKFEELDRSGKIMMKKAIAEGLLTSSTIKHTSAAGPSIGTIRSVPNSLKKQQICMDIPTVAEIRSAKKSNPQEAQLKKRITLKTIQAVMDGSYEEWMQHLTQNQYPAPTLDLPVEYSHEQFDYLDLGKNMVDIGENSFTLASIVRLRPDASIPADYVNRGSRILSARNDAGQGFELVAPSFYTGSVSMYLGNSVKEPGHLDFGRSRLPDNTWLCIGTSVDRENFGDDIAHIVPFVNGFSDGPGTSIKMTGSLSSNASMTLGNGLDDVGNLIEGRRDRRFEENPRFGQQFQGDISSVLYWDRALTHKELRMMCRKKLADVGIDTGKCPKGYEQFDCKCYKIVDHELMGFKDADKFCRAEGAKLARPKTEQQQDFLEILMQQSHLETFWIGIDDIEIDGMHVWSDGTVLDYARGHFNRYPTGKPDKVYTSEDCVEEIKSRSGFYWNDENCFKANAFACELDEAVERCEPLLKAPPAVLPTEILEQPFSVLKSAGIQPAFLKSALKRRKGRDTSDGSN</sequence>
<dbReference type="CDD" id="cd00037">
    <property type="entry name" value="CLECT"/>
    <property type="match status" value="1"/>
</dbReference>
<dbReference type="InParanoid" id="E4X6J6"/>
<dbReference type="Gene3D" id="2.60.120.200">
    <property type="match status" value="1"/>
</dbReference>
<dbReference type="InterPro" id="IPR016187">
    <property type="entry name" value="CTDL_fold"/>
</dbReference>
<evidence type="ECO:0000313" key="3">
    <source>
        <dbReference type="EMBL" id="CBY08071.1"/>
    </source>
</evidence>
<dbReference type="InterPro" id="IPR013320">
    <property type="entry name" value="ConA-like_dom_sf"/>
</dbReference>
<accession>E4X6J6</accession>
<feature type="domain" description="C-type lectin" evidence="2">
    <location>
        <begin position="368"/>
        <end position="492"/>
    </location>
</feature>
<dbReference type="InterPro" id="IPR001304">
    <property type="entry name" value="C-type_lectin-like"/>
</dbReference>
<protein>
    <recommendedName>
        <fullName evidence="2">C-type lectin domain-containing protein</fullName>
    </recommendedName>
</protein>
<dbReference type="OrthoDB" id="2142683at2759"/>
<dbReference type="Pfam" id="PF00059">
    <property type="entry name" value="Lectin_C"/>
    <property type="match status" value="1"/>
</dbReference>
<dbReference type="Gene3D" id="3.10.100.10">
    <property type="entry name" value="Mannose-Binding Protein A, subunit A"/>
    <property type="match status" value="1"/>
</dbReference>
<dbReference type="InterPro" id="IPR016186">
    <property type="entry name" value="C-type_lectin-like/link_sf"/>
</dbReference>
<gene>
    <name evidence="3" type="ORF">GSOID_T00003444001</name>
</gene>
<evidence type="ECO:0000256" key="1">
    <source>
        <dbReference type="ARBA" id="ARBA00023157"/>
    </source>
</evidence>
<dbReference type="InterPro" id="IPR018378">
    <property type="entry name" value="C-type_lectin_CS"/>
</dbReference>
<dbReference type="SMART" id="SM00034">
    <property type="entry name" value="CLECT"/>
    <property type="match status" value="1"/>
</dbReference>
<keyword evidence="4" id="KW-1185">Reference proteome</keyword>
<dbReference type="InterPro" id="IPR050801">
    <property type="entry name" value="Ca-Dep_Lectins_ImmuneDev"/>
</dbReference>
<dbReference type="PANTHER" id="PTHR22801:SF63">
    <property type="entry name" value="C-TYPE LECTIN DOMAIN-CONTAINING PROTEIN"/>
    <property type="match status" value="1"/>
</dbReference>
<dbReference type="EMBL" id="FN653027">
    <property type="protein sequence ID" value="CBY08071.1"/>
    <property type="molecule type" value="Genomic_DNA"/>
</dbReference>
<dbReference type="Proteomes" id="UP000001307">
    <property type="component" value="Unassembled WGS sequence"/>
</dbReference>
<dbReference type="SUPFAM" id="SSF49899">
    <property type="entry name" value="Concanavalin A-like lectins/glucanases"/>
    <property type="match status" value="1"/>
</dbReference>
<keyword evidence="1" id="KW-1015">Disulfide bond</keyword>
<evidence type="ECO:0000259" key="2">
    <source>
        <dbReference type="PROSITE" id="PS50041"/>
    </source>
</evidence>
<proteinExistence type="predicted"/>
<organism evidence="3">
    <name type="scientific">Oikopleura dioica</name>
    <name type="common">Tunicate</name>
    <dbReference type="NCBI Taxonomy" id="34765"/>
    <lineage>
        <taxon>Eukaryota</taxon>
        <taxon>Metazoa</taxon>
        <taxon>Chordata</taxon>
        <taxon>Tunicata</taxon>
        <taxon>Appendicularia</taxon>
        <taxon>Copelata</taxon>
        <taxon>Oikopleuridae</taxon>
        <taxon>Oikopleura</taxon>
    </lineage>
</organism>
<evidence type="ECO:0000313" key="4">
    <source>
        <dbReference type="Proteomes" id="UP000001307"/>
    </source>
</evidence>
<dbReference type="AlphaFoldDB" id="E4X6J6"/>
<reference evidence="3" key="1">
    <citation type="journal article" date="2010" name="Science">
        <title>Plasticity of animal genome architecture unmasked by rapid evolution of a pelagic tunicate.</title>
        <authorList>
            <person name="Denoeud F."/>
            <person name="Henriet S."/>
            <person name="Mungpakdee S."/>
            <person name="Aury J.M."/>
            <person name="Da Silva C."/>
            <person name="Brinkmann H."/>
            <person name="Mikhaleva J."/>
            <person name="Olsen L.C."/>
            <person name="Jubin C."/>
            <person name="Canestro C."/>
            <person name="Bouquet J.M."/>
            <person name="Danks G."/>
            <person name="Poulain J."/>
            <person name="Campsteijn C."/>
            <person name="Adamski M."/>
            <person name="Cross I."/>
            <person name="Yadetie F."/>
            <person name="Muffato M."/>
            <person name="Louis A."/>
            <person name="Butcher S."/>
            <person name="Tsagkogeorga G."/>
            <person name="Konrad A."/>
            <person name="Singh S."/>
            <person name="Jensen M.F."/>
            <person name="Cong E.H."/>
            <person name="Eikeseth-Otteraa H."/>
            <person name="Noel B."/>
            <person name="Anthouard V."/>
            <person name="Porcel B.M."/>
            <person name="Kachouri-Lafond R."/>
            <person name="Nishino A."/>
            <person name="Ugolini M."/>
            <person name="Chourrout P."/>
            <person name="Nishida H."/>
            <person name="Aasland R."/>
            <person name="Huzurbazar S."/>
            <person name="Westhof E."/>
            <person name="Delsuc F."/>
            <person name="Lehrach H."/>
            <person name="Reinhardt R."/>
            <person name="Weissenbach J."/>
            <person name="Roy S.W."/>
            <person name="Artiguenave F."/>
            <person name="Postlethwait J.H."/>
            <person name="Manak J.R."/>
            <person name="Thompson E.M."/>
            <person name="Jaillon O."/>
            <person name="Du Pasquier L."/>
            <person name="Boudinot P."/>
            <person name="Liberles D.A."/>
            <person name="Volff J.N."/>
            <person name="Philippe H."/>
            <person name="Lenhard B."/>
            <person name="Roest Crollius H."/>
            <person name="Wincker P."/>
            <person name="Chourrout D."/>
        </authorList>
    </citation>
    <scope>NUCLEOTIDE SEQUENCE [LARGE SCALE GENOMIC DNA]</scope>
</reference>
<dbReference type="PANTHER" id="PTHR22801">
    <property type="entry name" value="LITHOSTATHINE"/>
    <property type="match status" value="1"/>
</dbReference>